<keyword evidence="4 8" id="KW-0808">Transferase</keyword>
<dbReference type="FunFam" id="1.10.510.10:FF:000571">
    <property type="entry name" value="Maternal embryonic leucine zipper kinase"/>
    <property type="match status" value="1"/>
</dbReference>
<reference evidence="8" key="2">
    <citation type="journal article" date="2012" name="Exp. Parasitol.">
        <title>Protein kinase C signaling molecules regulate encystation of Acanthamoeba.</title>
        <authorList>
            <person name="Moon E.K."/>
            <person name="Chung D.I."/>
            <person name="Hong Y."/>
            <person name="Kong H.H."/>
        </authorList>
    </citation>
    <scope>NUCLEOTIDE SEQUENCE</scope>
</reference>
<dbReference type="InterPro" id="IPR000719">
    <property type="entry name" value="Prot_kinase_dom"/>
</dbReference>
<evidence type="ECO:0000313" key="8">
    <source>
        <dbReference type="EMBL" id="AFD36234.1"/>
    </source>
</evidence>
<dbReference type="AlphaFoldDB" id="H9C881"/>
<proteinExistence type="evidence at transcript level"/>
<dbReference type="SMART" id="SM00220">
    <property type="entry name" value="S_TKc"/>
    <property type="match status" value="1"/>
</dbReference>
<evidence type="ECO:0000259" key="7">
    <source>
        <dbReference type="PROSITE" id="PS50011"/>
    </source>
</evidence>
<dbReference type="Pfam" id="PF00069">
    <property type="entry name" value="Pkinase"/>
    <property type="match status" value="1"/>
</dbReference>
<dbReference type="Gene3D" id="1.10.510.10">
    <property type="entry name" value="Transferase(Phosphotransferase) domain 1"/>
    <property type="match status" value="1"/>
</dbReference>
<dbReference type="GO" id="GO:0005524">
    <property type="term" value="F:ATP binding"/>
    <property type="evidence" value="ECO:0007669"/>
    <property type="project" value="UniProtKB-KW"/>
</dbReference>
<dbReference type="PANTHER" id="PTHR24346">
    <property type="entry name" value="MAP/MICROTUBULE AFFINITY-REGULATING KINASE"/>
    <property type="match status" value="1"/>
</dbReference>
<evidence type="ECO:0000256" key="4">
    <source>
        <dbReference type="ARBA" id="ARBA00022777"/>
    </source>
</evidence>
<name>H9C881_ACACA</name>
<dbReference type="GO" id="GO:0004674">
    <property type="term" value="F:protein serine/threonine kinase activity"/>
    <property type="evidence" value="ECO:0007669"/>
    <property type="project" value="UniProtKB-KW"/>
</dbReference>
<evidence type="ECO:0000256" key="3">
    <source>
        <dbReference type="ARBA" id="ARBA00022741"/>
    </source>
</evidence>
<evidence type="ECO:0000256" key="2">
    <source>
        <dbReference type="ARBA" id="ARBA00022527"/>
    </source>
</evidence>
<feature type="region of interest" description="Disordered" evidence="6">
    <location>
        <begin position="166"/>
        <end position="194"/>
    </location>
</feature>
<dbReference type="InterPro" id="IPR008271">
    <property type="entry name" value="Ser/Thr_kinase_AS"/>
</dbReference>
<keyword evidence="8" id="KW-0934">Plastid</keyword>
<keyword evidence="3" id="KW-0547">Nucleotide-binding</keyword>
<organism evidence="8">
    <name type="scientific">Acanthamoeba castellanii</name>
    <name type="common">Amoeba</name>
    <dbReference type="NCBI Taxonomy" id="5755"/>
    <lineage>
        <taxon>Eukaryota</taxon>
        <taxon>Amoebozoa</taxon>
        <taxon>Discosea</taxon>
        <taxon>Longamoebia</taxon>
        <taxon>Centramoebida</taxon>
        <taxon>Acanthamoebidae</taxon>
        <taxon>Acanthamoeba</taxon>
    </lineage>
</organism>
<dbReference type="PROSITE" id="PS50011">
    <property type="entry name" value="PROTEIN_KINASE_DOM"/>
    <property type="match status" value="1"/>
</dbReference>
<reference evidence="8" key="1">
    <citation type="submission" date="2011-12" db="EMBL/GenBank/DDBJ databases">
        <authorList>
            <person name="Moon E.-K."/>
            <person name="Chung D.-I."/>
            <person name="Hong Y."/>
            <person name="Kong H.-H."/>
        </authorList>
    </citation>
    <scope>NUCLEOTIDE SEQUENCE</scope>
</reference>
<keyword evidence="4 8" id="KW-0418">Kinase</keyword>
<dbReference type="SUPFAM" id="SSF56112">
    <property type="entry name" value="Protein kinase-like (PK-like)"/>
    <property type="match status" value="1"/>
</dbReference>
<feature type="non-terminal residue" evidence="8">
    <location>
        <position position="1"/>
    </location>
</feature>
<evidence type="ECO:0000256" key="6">
    <source>
        <dbReference type="SAM" id="MobiDB-lite"/>
    </source>
</evidence>
<keyword evidence="5" id="KW-0067">ATP-binding</keyword>
<feature type="compositionally biased region" description="Basic and acidic residues" evidence="6">
    <location>
        <begin position="478"/>
        <end position="502"/>
    </location>
</feature>
<feature type="compositionally biased region" description="Low complexity" evidence="6">
    <location>
        <begin position="119"/>
        <end position="130"/>
    </location>
</feature>
<evidence type="ECO:0000256" key="5">
    <source>
        <dbReference type="ARBA" id="ARBA00022840"/>
    </source>
</evidence>
<dbReference type="PROSITE" id="PS00108">
    <property type="entry name" value="PROTEIN_KINASE_ST"/>
    <property type="match status" value="1"/>
</dbReference>
<dbReference type="InterPro" id="IPR011009">
    <property type="entry name" value="Kinase-like_dom_sf"/>
</dbReference>
<feature type="region of interest" description="Disordered" evidence="6">
    <location>
        <begin position="63"/>
        <end position="91"/>
    </location>
</feature>
<feature type="compositionally biased region" description="Polar residues" evidence="6">
    <location>
        <begin position="131"/>
        <end position="143"/>
    </location>
</feature>
<feature type="region of interest" description="Disordered" evidence="6">
    <location>
        <begin position="459"/>
        <end position="533"/>
    </location>
</feature>
<keyword evidence="2" id="KW-0723">Serine/threonine-protein kinase</keyword>
<evidence type="ECO:0000256" key="1">
    <source>
        <dbReference type="ARBA" id="ARBA00012513"/>
    </source>
</evidence>
<accession>H9C881</accession>
<feature type="region of interest" description="Disordered" evidence="6">
    <location>
        <begin position="119"/>
        <end position="151"/>
    </location>
</feature>
<dbReference type="EC" id="2.7.11.1" evidence="1"/>
<geneLocation type="plastid" evidence="8"/>
<dbReference type="GO" id="GO:0005737">
    <property type="term" value="C:cytoplasm"/>
    <property type="evidence" value="ECO:0007669"/>
    <property type="project" value="TreeGrafter"/>
</dbReference>
<dbReference type="GO" id="GO:0035556">
    <property type="term" value="P:intracellular signal transduction"/>
    <property type="evidence" value="ECO:0007669"/>
    <property type="project" value="TreeGrafter"/>
</dbReference>
<protein>
    <recommendedName>
        <fullName evidence="1">non-specific serine/threonine protein kinase</fullName>
        <ecNumber evidence="1">2.7.11.1</ecNumber>
    </recommendedName>
</protein>
<dbReference type="VEuPathDB" id="AmoebaDB:ACA1_014220"/>
<gene>
    <name evidence="8" type="primary">PKC5</name>
</gene>
<dbReference type="EMBL" id="JQ253380">
    <property type="protein sequence ID" value="AFD36234.1"/>
    <property type="molecule type" value="mRNA"/>
</dbReference>
<dbReference type="PANTHER" id="PTHR24346:SF75">
    <property type="entry name" value="AURORA KINASE"/>
    <property type="match status" value="1"/>
</dbReference>
<sequence>GHRRTSGECPLKPQNARLHPTSDSLAHNHTAARTHALLSLTAHTLLARALVCLLEHTPSSFSRTPFHQHNSLHPPPYDDHPQLKQPTDGPSNYSSTLLLFFSSSSTPRIYTRTYEVNSPSTLQSFSSSPSKELNPSATPSLSDHTSRQDVGQHLASQMHLDDHLLPREEGAPPEVSAQGRRNEKGVGGSHLSGLQLCAQAPAGPGRRRPRLLGRHVEDRNRRAAIKIIHKRSSNAKAVRMARREHAILTELPPHPHIVHLFDVVENSKRLCLVMQYAEGGDLFDYVLKSGKLPQHEAWRIFRQLLDAVNHIHKHGFMHRDIKPENIFLDKDLNVVLGDFGLGGKWSSLSPTNATCGSLNYAAPEILGANYYIGPEVDLWSCGAVLYMMLTGSVPFSAESTADVYENIRTAAIQTPSFLDKDVVDLMHKLLTPHSLKRATMMDVLKHPWLQKLPHRVRSRTAPNLGAVRVQPQLLPTPMEDKKEKDRERRQRQQEMAQKESQDPARSSRGSSCRSSKKNTFKAKEIEVEIEQSS</sequence>
<feature type="domain" description="Protein kinase" evidence="7">
    <location>
        <begin position="196"/>
        <end position="449"/>
    </location>
</feature>
<feature type="region of interest" description="Disordered" evidence="6">
    <location>
        <begin position="1"/>
        <end position="22"/>
    </location>
</feature>